<feature type="region of interest" description="Disordered" evidence="6">
    <location>
        <begin position="1"/>
        <end position="33"/>
    </location>
</feature>
<evidence type="ECO:0000259" key="7">
    <source>
        <dbReference type="PROSITE" id="PS50893"/>
    </source>
</evidence>
<sequence length="275" mass="29109">MRPHLRAGGGSRDRGRAAGRGVRPGERDLGLPGSGAMTDLLTLRGVTVGYGRHHPVLHAIDLAVGGGEVVGLVGMNGAGKSTLLKAICGGVKLREGTISYDGQDVSGLGTPELVRRGMSILAEGHRVIRPLTVEENLQIATMSLRGSAVRRRLAASRELIDELFPVLHQRRTQLAGLLSGGEQQMLSMARAIIEDPKLLLLDEPSLGLAPLVVDRIYSSLSAFRERGVSLLVVEQNSTRVADICTRMVVLRDGRITATGSPAELVGAALTSAYFG</sequence>
<dbReference type="InterPro" id="IPR027417">
    <property type="entry name" value="P-loop_NTPase"/>
</dbReference>
<evidence type="ECO:0000313" key="9">
    <source>
        <dbReference type="Proteomes" id="UP000460221"/>
    </source>
</evidence>
<organism evidence="8 9">
    <name type="scientific">Nakamurella alba</name>
    <dbReference type="NCBI Taxonomy" id="2665158"/>
    <lineage>
        <taxon>Bacteria</taxon>
        <taxon>Bacillati</taxon>
        <taxon>Actinomycetota</taxon>
        <taxon>Actinomycetes</taxon>
        <taxon>Nakamurellales</taxon>
        <taxon>Nakamurellaceae</taxon>
        <taxon>Nakamurella</taxon>
    </lineage>
</organism>
<reference evidence="8 9" key="1">
    <citation type="submission" date="2019-11" db="EMBL/GenBank/DDBJ databases">
        <authorList>
            <person name="Jiang L.-Q."/>
        </authorList>
    </citation>
    <scope>NUCLEOTIDE SEQUENCE [LARGE SCALE GENOMIC DNA]</scope>
    <source>
        <strain evidence="8 9">YIM 132087</strain>
    </source>
</reference>
<dbReference type="PANTHER" id="PTHR43820:SF4">
    <property type="entry name" value="HIGH-AFFINITY BRANCHED-CHAIN AMINO ACID TRANSPORT ATP-BINDING PROTEIN LIVF"/>
    <property type="match status" value="1"/>
</dbReference>
<keyword evidence="3" id="KW-0547">Nucleotide-binding</keyword>
<dbReference type="GO" id="GO:0015807">
    <property type="term" value="P:L-amino acid transport"/>
    <property type="evidence" value="ECO:0007669"/>
    <property type="project" value="TreeGrafter"/>
</dbReference>
<dbReference type="SMART" id="SM00382">
    <property type="entry name" value="AAA"/>
    <property type="match status" value="1"/>
</dbReference>
<dbReference type="PROSITE" id="PS50893">
    <property type="entry name" value="ABC_TRANSPORTER_2"/>
    <property type="match status" value="1"/>
</dbReference>
<evidence type="ECO:0000256" key="6">
    <source>
        <dbReference type="SAM" id="MobiDB-lite"/>
    </source>
</evidence>
<keyword evidence="9" id="KW-1185">Reference proteome</keyword>
<dbReference type="PANTHER" id="PTHR43820">
    <property type="entry name" value="HIGH-AFFINITY BRANCHED-CHAIN AMINO ACID TRANSPORT ATP-BINDING PROTEIN LIVF"/>
    <property type="match status" value="1"/>
</dbReference>
<name>A0A7K1FHR6_9ACTN</name>
<dbReference type="InterPro" id="IPR003593">
    <property type="entry name" value="AAA+_ATPase"/>
</dbReference>
<dbReference type="Gene3D" id="3.40.50.300">
    <property type="entry name" value="P-loop containing nucleotide triphosphate hydrolases"/>
    <property type="match status" value="1"/>
</dbReference>
<evidence type="ECO:0000256" key="4">
    <source>
        <dbReference type="ARBA" id="ARBA00022840"/>
    </source>
</evidence>
<evidence type="ECO:0000256" key="2">
    <source>
        <dbReference type="ARBA" id="ARBA00022448"/>
    </source>
</evidence>
<evidence type="ECO:0000313" key="8">
    <source>
        <dbReference type="EMBL" id="MTD12414.1"/>
    </source>
</evidence>
<dbReference type="GO" id="GO:0005524">
    <property type="term" value="F:ATP binding"/>
    <property type="evidence" value="ECO:0007669"/>
    <property type="project" value="UniProtKB-KW"/>
</dbReference>
<evidence type="ECO:0000256" key="1">
    <source>
        <dbReference type="ARBA" id="ARBA00005417"/>
    </source>
</evidence>
<feature type="domain" description="ABC transporter" evidence="7">
    <location>
        <begin position="41"/>
        <end position="275"/>
    </location>
</feature>
<proteinExistence type="inferred from homology"/>
<keyword evidence="2" id="KW-0813">Transport</keyword>
<gene>
    <name evidence="8" type="ORF">GIS00_00460</name>
</gene>
<dbReference type="InterPro" id="IPR052156">
    <property type="entry name" value="BCAA_Transport_ATP-bd_LivF"/>
</dbReference>
<protein>
    <submittedName>
        <fullName evidence="8">ATP-binding cassette domain-containing protein</fullName>
    </submittedName>
</protein>
<dbReference type="AlphaFoldDB" id="A0A7K1FHR6"/>
<comment type="caution">
    <text evidence="8">The sequence shown here is derived from an EMBL/GenBank/DDBJ whole genome shotgun (WGS) entry which is preliminary data.</text>
</comment>
<evidence type="ECO:0000256" key="3">
    <source>
        <dbReference type="ARBA" id="ARBA00022741"/>
    </source>
</evidence>
<keyword evidence="4 8" id="KW-0067">ATP-binding</keyword>
<evidence type="ECO:0000256" key="5">
    <source>
        <dbReference type="ARBA" id="ARBA00022970"/>
    </source>
</evidence>
<keyword evidence="5" id="KW-0029">Amino-acid transport</keyword>
<dbReference type="GO" id="GO:0015658">
    <property type="term" value="F:branched-chain amino acid transmembrane transporter activity"/>
    <property type="evidence" value="ECO:0007669"/>
    <property type="project" value="TreeGrafter"/>
</dbReference>
<dbReference type="InterPro" id="IPR003439">
    <property type="entry name" value="ABC_transporter-like_ATP-bd"/>
</dbReference>
<comment type="similarity">
    <text evidence="1">Belongs to the ABC transporter superfamily.</text>
</comment>
<accession>A0A7K1FHR6</accession>
<dbReference type="Proteomes" id="UP000460221">
    <property type="component" value="Unassembled WGS sequence"/>
</dbReference>
<dbReference type="PROSITE" id="PS00211">
    <property type="entry name" value="ABC_TRANSPORTER_1"/>
    <property type="match status" value="1"/>
</dbReference>
<dbReference type="EMBL" id="WLYK01000001">
    <property type="protein sequence ID" value="MTD12414.1"/>
    <property type="molecule type" value="Genomic_DNA"/>
</dbReference>
<dbReference type="InterPro" id="IPR017871">
    <property type="entry name" value="ABC_transporter-like_CS"/>
</dbReference>
<dbReference type="SUPFAM" id="SSF52540">
    <property type="entry name" value="P-loop containing nucleoside triphosphate hydrolases"/>
    <property type="match status" value="1"/>
</dbReference>
<dbReference type="Pfam" id="PF00005">
    <property type="entry name" value="ABC_tran"/>
    <property type="match status" value="1"/>
</dbReference>
<dbReference type="GO" id="GO:0016887">
    <property type="term" value="F:ATP hydrolysis activity"/>
    <property type="evidence" value="ECO:0007669"/>
    <property type="project" value="InterPro"/>
</dbReference>